<protein>
    <submittedName>
        <fullName evidence="7">Myb-like DNA-binding domain containing protein</fullName>
    </submittedName>
</protein>
<dbReference type="PANTHER" id="PTHR46621:SF1">
    <property type="entry name" value="SNRNA-ACTIVATING PROTEIN COMPLEX SUBUNIT 4"/>
    <property type="match status" value="1"/>
</dbReference>
<dbReference type="GO" id="GO:0000978">
    <property type="term" value="F:RNA polymerase II cis-regulatory region sequence-specific DNA binding"/>
    <property type="evidence" value="ECO:0007669"/>
    <property type="project" value="TreeGrafter"/>
</dbReference>
<feature type="domain" description="Myb-like" evidence="5">
    <location>
        <begin position="7"/>
        <end position="58"/>
    </location>
</feature>
<dbReference type="InterPro" id="IPR001005">
    <property type="entry name" value="SANT/Myb"/>
</dbReference>
<evidence type="ECO:0000256" key="1">
    <source>
        <dbReference type="ARBA" id="ARBA00023015"/>
    </source>
</evidence>
<keyword evidence="4" id="KW-0539">Nucleus</keyword>
<evidence type="ECO:0000259" key="6">
    <source>
        <dbReference type="PROSITE" id="PS51294"/>
    </source>
</evidence>
<dbReference type="SMART" id="SM00717">
    <property type="entry name" value="SANT"/>
    <property type="match status" value="2"/>
</dbReference>
<evidence type="ECO:0000313" key="7">
    <source>
        <dbReference type="EMBL" id="OHT06349.1"/>
    </source>
</evidence>
<dbReference type="GeneID" id="94827244"/>
<organism evidence="7 8">
    <name type="scientific">Tritrichomonas foetus</name>
    <dbReference type="NCBI Taxonomy" id="1144522"/>
    <lineage>
        <taxon>Eukaryota</taxon>
        <taxon>Metamonada</taxon>
        <taxon>Parabasalia</taxon>
        <taxon>Tritrichomonadida</taxon>
        <taxon>Tritrichomonadidae</taxon>
        <taxon>Tritrichomonas</taxon>
    </lineage>
</organism>
<dbReference type="GO" id="GO:0042796">
    <property type="term" value="P:snRNA transcription by RNA polymerase III"/>
    <property type="evidence" value="ECO:0007669"/>
    <property type="project" value="TreeGrafter"/>
</dbReference>
<dbReference type="Proteomes" id="UP000179807">
    <property type="component" value="Unassembled WGS sequence"/>
</dbReference>
<proteinExistence type="predicted"/>
<reference evidence="7" key="1">
    <citation type="submission" date="2016-10" db="EMBL/GenBank/DDBJ databases">
        <authorList>
            <person name="Benchimol M."/>
            <person name="Almeida L.G."/>
            <person name="Vasconcelos A.T."/>
            <person name="Perreira-Neves A."/>
            <person name="Rosa I.A."/>
            <person name="Tasca T."/>
            <person name="Bogo M.R."/>
            <person name="de Souza W."/>
        </authorList>
    </citation>
    <scope>NUCLEOTIDE SEQUENCE [LARGE SCALE GENOMIC DNA]</scope>
    <source>
        <strain evidence="7">K</strain>
    </source>
</reference>
<dbReference type="InterPro" id="IPR017930">
    <property type="entry name" value="Myb_dom"/>
</dbReference>
<sequence length="192" mass="23294">MPRKTIFKETKRKKFTEEEDNLLRSLVLKYGTSDWNLIAEYMPERNGRQCRERYQNYLIPGFHNIQWTTAEDDLLHAKYIEYGPRWIKIKPFFPGRSANSLKNRWNYFVCRFTDLSDKAQEKDNISSHENDPSHDILKNDFITVENGIDNIENDEMYFDETKFDIQGQESYIVDDFYSFFDTENDYTQYMWY</sequence>
<dbReference type="VEuPathDB" id="TrichDB:TRFO_05522"/>
<keyword evidence="8" id="KW-1185">Reference proteome</keyword>
<dbReference type="GO" id="GO:0042795">
    <property type="term" value="P:snRNA transcription by RNA polymerase II"/>
    <property type="evidence" value="ECO:0007669"/>
    <property type="project" value="TreeGrafter"/>
</dbReference>
<dbReference type="InterPro" id="IPR009057">
    <property type="entry name" value="Homeodomain-like_sf"/>
</dbReference>
<comment type="caution">
    <text evidence="7">The sequence shown here is derived from an EMBL/GenBank/DDBJ whole genome shotgun (WGS) entry which is preliminary data.</text>
</comment>
<dbReference type="RefSeq" id="XP_068359485.1">
    <property type="nucleotide sequence ID" value="XM_068492540.1"/>
</dbReference>
<dbReference type="CDD" id="cd00167">
    <property type="entry name" value="SANT"/>
    <property type="match status" value="2"/>
</dbReference>
<keyword evidence="3" id="KW-0804">Transcription</keyword>
<dbReference type="Pfam" id="PF13921">
    <property type="entry name" value="Myb_DNA-bind_6"/>
    <property type="match status" value="1"/>
</dbReference>
<evidence type="ECO:0000256" key="4">
    <source>
        <dbReference type="ARBA" id="ARBA00023242"/>
    </source>
</evidence>
<dbReference type="GO" id="GO:0019185">
    <property type="term" value="C:snRNA-activating protein complex"/>
    <property type="evidence" value="ECO:0007669"/>
    <property type="project" value="TreeGrafter"/>
</dbReference>
<dbReference type="PROSITE" id="PS51294">
    <property type="entry name" value="HTH_MYB"/>
    <property type="match status" value="2"/>
</dbReference>
<evidence type="ECO:0000313" key="8">
    <source>
        <dbReference type="Proteomes" id="UP000179807"/>
    </source>
</evidence>
<evidence type="ECO:0000256" key="3">
    <source>
        <dbReference type="ARBA" id="ARBA00023163"/>
    </source>
</evidence>
<accession>A0A1J4KA68</accession>
<dbReference type="SUPFAM" id="SSF46689">
    <property type="entry name" value="Homeodomain-like"/>
    <property type="match status" value="1"/>
</dbReference>
<gene>
    <name evidence="7" type="ORF">TRFO_05522</name>
</gene>
<feature type="domain" description="HTH myb-type" evidence="6">
    <location>
        <begin position="1"/>
        <end position="62"/>
    </location>
</feature>
<keyword evidence="2" id="KW-0238">DNA-binding</keyword>
<dbReference type="PANTHER" id="PTHR46621">
    <property type="entry name" value="SNRNA-ACTIVATING PROTEIN COMPLEX SUBUNIT 4"/>
    <property type="match status" value="1"/>
</dbReference>
<evidence type="ECO:0000259" key="5">
    <source>
        <dbReference type="PROSITE" id="PS50090"/>
    </source>
</evidence>
<evidence type="ECO:0000256" key="2">
    <source>
        <dbReference type="ARBA" id="ARBA00023125"/>
    </source>
</evidence>
<dbReference type="EMBL" id="MLAK01000727">
    <property type="protein sequence ID" value="OHT06349.1"/>
    <property type="molecule type" value="Genomic_DNA"/>
</dbReference>
<dbReference type="PROSITE" id="PS50090">
    <property type="entry name" value="MYB_LIKE"/>
    <property type="match status" value="2"/>
</dbReference>
<feature type="domain" description="Myb-like" evidence="5">
    <location>
        <begin position="67"/>
        <end position="109"/>
    </location>
</feature>
<keyword evidence="1" id="KW-0805">Transcription regulation</keyword>
<dbReference type="GO" id="GO:0001006">
    <property type="term" value="F:RNA polymerase III type 3 promoter sequence-specific DNA binding"/>
    <property type="evidence" value="ECO:0007669"/>
    <property type="project" value="TreeGrafter"/>
</dbReference>
<dbReference type="Gene3D" id="1.10.10.60">
    <property type="entry name" value="Homeodomain-like"/>
    <property type="match status" value="2"/>
</dbReference>
<dbReference type="InterPro" id="IPR051575">
    <property type="entry name" value="Myb-like_DNA-bd"/>
</dbReference>
<dbReference type="AlphaFoldDB" id="A0A1J4KA68"/>
<name>A0A1J4KA68_9EUKA</name>
<feature type="domain" description="HTH myb-type" evidence="6">
    <location>
        <begin position="67"/>
        <end position="113"/>
    </location>
</feature>
<dbReference type="OrthoDB" id="2143914at2759"/>